<evidence type="ECO:0000313" key="1">
    <source>
        <dbReference type="EMBL" id="KAG5453189.1"/>
    </source>
</evidence>
<name>A0A3R7C8B4_CLOSI</name>
<protein>
    <submittedName>
        <fullName evidence="1">Uncharacterized protein</fullName>
    </submittedName>
</protein>
<dbReference type="EMBL" id="NIRI02000013">
    <property type="protein sequence ID" value="KAG5453189.1"/>
    <property type="molecule type" value="Genomic_DNA"/>
</dbReference>
<accession>A0A3R7C8B4</accession>
<sequence>MDLKPAKRVPYGKSVQAIWPYCNTVEPWCKWLEPEFTNRKVRGSNPTSASRLPLSGLGQPDSIPAIVLPSGGTAARHRKGVTAE</sequence>
<dbReference type="AlphaFoldDB" id="A0A3R7C8B4"/>
<keyword evidence="2" id="KW-1185">Reference proteome</keyword>
<proteinExistence type="predicted"/>
<comment type="caution">
    <text evidence="1">The sequence shown here is derived from an EMBL/GenBank/DDBJ whole genome shotgun (WGS) entry which is preliminary data.</text>
</comment>
<organism evidence="1 2">
    <name type="scientific">Clonorchis sinensis</name>
    <name type="common">Chinese liver fluke</name>
    <dbReference type="NCBI Taxonomy" id="79923"/>
    <lineage>
        <taxon>Eukaryota</taxon>
        <taxon>Metazoa</taxon>
        <taxon>Spiralia</taxon>
        <taxon>Lophotrochozoa</taxon>
        <taxon>Platyhelminthes</taxon>
        <taxon>Trematoda</taxon>
        <taxon>Digenea</taxon>
        <taxon>Opisthorchiida</taxon>
        <taxon>Opisthorchiata</taxon>
        <taxon>Opisthorchiidae</taxon>
        <taxon>Clonorchis</taxon>
    </lineage>
</organism>
<reference evidence="1 2" key="1">
    <citation type="journal article" date="2018" name="Biotechnol. Adv.">
        <title>Improved genomic resources and new bioinformatic workflow for the carcinogenic parasite Clonorchis sinensis: Biotechnological implications.</title>
        <authorList>
            <person name="Wang D."/>
            <person name="Korhonen P.K."/>
            <person name="Gasser R.B."/>
            <person name="Young N.D."/>
        </authorList>
    </citation>
    <scope>NUCLEOTIDE SEQUENCE [LARGE SCALE GENOMIC DNA]</scope>
    <source>
        <strain evidence="1">Cs-k2</strain>
    </source>
</reference>
<dbReference type="Proteomes" id="UP000286415">
    <property type="component" value="Unassembled WGS sequence"/>
</dbReference>
<dbReference type="InParanoid" id="A0A3R7C8B4"/>
<dbReference type="OrthoDB" id="10406451at2759"/>
<gene>
    <name evidence="1" type="ORF">CSKR_112751</name>
</gene>
<evidence type="ECO:0000313" key="2">
    <source>
        <dbReference type="Proteomes" id="UP000286415"/>
    </source>
</evidence>
<reference evidence="1 2" key="2">
    <citation type="journal article" date="2021" name="Genomics">
        <title>High-quality reference genome for Clonorchis sinensis.</title>
        <authorList>
            <person name="Young N.D."/>
            <person name="Stroehlein A.J."/>
            <person name="Kinkar L."/>
            <person name="Wang T."/>
            <person name="Sohn W.M."/>
            <person name="Chang B.C.H."/>
            <person name="Kaur P."/>
            <person name="Weisz D."/>
            <person name="Dudchenko O."/>
            <person name="Aiden E.L."/>
            <person name="Korhonen P.K."/>
            <person name="Gasser R.B."/>
        </authorList>
    </citation>
    <scope>NUCLEOTIDE SEQUENCE [LARGE SCALE GENOMIC DNA]</scope>
    <source>
        <strain evidence="1">Cs-k2</strain>
    </source>
</reference>